<dbReference type="Proteomes" id="UP000635278">
    <property type="component" value="Unassembled WGS sequence"/>
</dbReference>
<dbReference type="InterPro" id="IPR032466">
    <property type="entry name" value="Metal_Hydrolase"/>
</dbReference>
<dbReference type="EMBL" id="WOTB01000005">
    <property type="protein sequence ID" value="NHN84110.1"/>
    <property type="molecule type" value="Genomic_DNA"/>
</dbReference>
<organism evidence="2 3">
    <name type="scientific">Acetobacter musti</name>
    <dbReference type="NCBI Taxonomy" id="864732"/>
    <lineage>
        <taxon>Bacteria</taxon>
        <taxon>Pseudomonadati</taxon>
        <taxon>Pseudomonadota</taxon>
        <taxon>Alphaproteobacteria</taxon>
        <taxon>Acetobacterales</taxon>
        <taxon>Acetobacteraceae</taxon>
        <taxon>Acetobacter</taxon>
    </lineage>
</organism>
<dbReference type="InterPro" id="IPR013108">
    <property type="entry name" value="Amidohydro_3"/>
</dbReference>
<dbReference type="GO" id="GO:0004131">
    <property type="term" value="F:cytosine deaminase activity"/>
    <property type="evidence" value="ECO:0007669"/>
    <property type="project" value="UniProtKB-EC"/>
</dbReference>
<name>A0ABX0JQE5_9PROT</name>
<comment type="caution">
    <text evidence="2">The sequence shown here is derived from an EMBL/GenBank/DDBJ whole genome shotgun (WGS) entry which is preliminary data.</text>
</comment>
<protein>
    <submittedName>
        <fullName evidence="2">Cytosine deaminase</fullName>
        <ecNumber evidence="2">3.5.4.1</ecNumber>
    </submittedName>
</protein>
<dbReference type="CDD" id="cd01293">
    <property type="entry name" value="Bact_CD"/>
    <property type="match status" value="1"/>
</dbReference>
<evidence type="ECO:0000313" key="2">
    <source>
        <dbReference type="EMBL" id="NHN84110.1"/>
    </source>
</evidence>
<keyword evidence="3" id="KW-1185">Reference proteome</keyword>
<proteinExistence type="predicted"/>
<reference evidence="2 3" key="1">
    <citation type="journal article" date="2020" name="Int. J. Syst. Evol. Microbiol.">
        <title>Novel acetic acid bacteria from cider fermentations: Acetobacter conturbans sp. nov. and Acetobacter fallax sp. nov.</title>
        <authorList>
            <person name="Sombolestani A.S."/>
            <person name="Cleenwerck I."/>
            <person name="Cnockaert M."/>
            <person name="Borremans W."/>
            <person name="Wieme A.D."/>
            <person name="De Vuyst L."/>
            <person name="Vandamme P."/>
        </authorList>
    </citation>
    <scope>NUCLEOTIDE SEQUENCE [LARGE SCALE GENOMIC DNA]</scope>
    <source>
        <strain evidence="2 3">LMG 30640</strain>
    </source>
</reference>
<gene>
    <name evidence="2" type="ORF">GOB93_05560</name>
</gene>
<evidence type="ECO:0000259" key="1">
    <source>
        <dbReference type="Pfam" id="PF07969"/>
    </source>
</evidence>
<dbReference type="Gene3D" id="3.20.20.140">
    <property type="entry name" value="Metal-dependent hydrolases"/>
    <property type="match status" value="1"/>
</dbReference>
<dbReference type="NCBIfam" id="NF005759">
    <property type="entry name" value="PRK07583.1"/>
    <property type="match status" value="1"/>
</dbReference>
<dbReference type="Pfam" id="PF07969">
    <property type="entry name" value="Amidohydro_3"/>
    <property type="match status" value="1"/>
</dbReference>
<keyword evidence="2" id="KW-0378">Hydrolase</keyword>
<evidence type="ECO:0000313" key="3">
    <source>
        <dbReference type="Proteomes" id="UP000635278"/>
    </source>
</evidence>
<dbReference type="PANTHER" id="PTHR32027">
    <property type="entry name" value="CYTOSINE DEAMINASE"/>
    <property type="match status" value="1"/>
</dbReference>
<feature type="domain" description="Amidohydrolase 3" evidence="1">
    <location>
        <begin position="201"/>
        <end position="390"/>
    </location>
</feature>
<dbReference type="EC" id="3.5.4.1" evidence="2"/>
<dbReference type="SUPFAM" id="SSF51556">
    <property type="entry name" value="Metallo-dependent hydrolases"/>
    <property type="match status" value="1"/>
</dbReference>
<dbReference type="RefSeq" id="WP_173582493.1">
    <property type="nucleotide sequence ID" value="NZ_WOTB01000005.1"/>
</dbReference>
<dbReference type="Gene3D" id="2.30.40.10">
    <property type="entry name" value="Urease, subunit C, domain 1"/>
    <property type="match status" value="1"/>
</dbReference>
<sequence>MQNSTGTIRNVRIPACLSSAPAVPAGPDDLLSCDLLIGGGTLADILPAGTAPAEMPDILDGRGRIVLPLFADIHTHLDKSFIWDRTPNPDGTFAGAIGAVDRDREAFWTPDDVQARMEFSLRCAWGHGTGFLRTHLDTMGAHGEAVWPLFRDMQARWAGRIALQAVSLVMLERYLDPESVRIAQAVAETPGGMLGAVIMHDNVTSDRLDALFGLAEEYGCDLDLHVDENGFPDGTALEQIAEKAISRRFQGKIVCGHCCSLSRQDSGRQKDIVARVRDSGIGIVSLPTCNLYLQDRKHGATPFWRGVTLVHELAAAGVPVMFASDNVRDPFFPYGDYDMLDVFSRCVRIAQLDSPVGNWPESVTTRPARWMGHNTMLRSGGGADFILTDARTMNEMLSRPGAGRRLMRDGQFIEPGIPDYDQLSTGQ</sequence>
<dbReference type="PANTHER" id="PTHR32027:SF0">
    <property type="entry name" value="CYTOSINE DEAMINASE"/>
    <property type="match status" value="1"/>
</dbReference>
<dbReference type="InterPro" id="IPR011059">
    <property type="entry name" value="Metal-dep_hydrolase_composite"/>
</dbReference>
<dbReference type="InterPro" id="IPR052349">
    <property type="entry name" value="Metallo-hydrolase_Enzymes"/>
</dbReference>
<accession>A0ABX0JQE5</accession>